<evidence type="ECO:0000256" key="3">
    <source>
        <dbReference type="SAM" id="SignalP"/>
    </source>
</evidence>
<name>A0AAX3TF94_9MOLU</name>
<evidence type="ECO:0008006" key="6">
    <source>
        <dbReference type="Google" id="ProtNLM"/>
    </source>
</evidence>
<keyword evidence="1" id="KW-0175">Coiled coil</keyword>
<evidence type="ECO:0000256" key="2">
    <source>
        <dbReference type="SAM" id="MobiDB-lite"/>
    </source>
</evidence>
<dbReference type="AlphaFoldDB" id="A0AAX3TF94"/>
<dbReference type="EMBL" id="CP104008">
    <property type="protein sequence ID" value="WFQ92714.1"/>
    <property type="molecule type" value="Genomic_DNA"/>
</dbReference>
<sequence>MKKFLTILSFLAVLSSSLFVVACKTPRTNQNNIKDNKELNDENNKLDKKDNNTLNDKDKPQGDQPHTTPMVSEKEKEKKIDEVVSKIKAEIEEVVSKKDKEKIKNYAIGFVEEILRKSFGQKGKEKISKLDDKILDLFSKSDFDQIKVEINLLFSEIYGDNYNSKENIKEKLTDLLSGIEKKKEEEILEIVNSLLAETLENEFNFEKKKISDEIEKFLNDNSFEKLKGKLFNILEQATKLEKSSIK</sequence>
<keyword evidence="3" id="KW-0732">Signal</keyword>
<evidence type="ECO:0000313" key="4">
    <source>
        <dbReference type="EMBL" id="WFQ92714.1"/>
    </source>
</evidence>
<accession>A0AAX3TF94</accession>
<gene>
    <name evidence="4" type="ORF">MFERI14822_00503</name>
</gene>
<protein>
    <recommendedName>
        <fullName evidence="6">Lipoprotein</fullName>
    </recommendedName>
</protein>
<organism evidence="4 5">
    <name type="scientific">Mycoplasma feriruminatoris</name>
    <dbReference type="NCBI Taxonomy" id="1179777"/>
    <lineage>
        <taxon>Bacteria</taxon>
        <taxon>Bacillati</taxon>
        <taxon>Mycoplasmatota</taxon>
        <taxon>Mollicutes</taxon>
        <taxon>Mycoplasmataceae</taxon>
        <taxon>Mycoplasma</taxon>
    </lineage>
</organism>
<feature type="chain" id="PRO_5043657317" description="Lipoprotein" evidence="3">
    <location>
        <begin position="23"/>
        <end position="246"/>
    </location>
</feature>
<dbReference type="RefSeq" id="WP_278307355.1">
    <property type="nucleotide sequence ID" value="NZ_CP104008.1"/>
</dbReference>
<feature type="signal peptide" evidence="3">
    <location>
        <begin position="1"/>
        <end position="22"/>
    </location>
</feature>
<dbReference type="PROSITE" id="PS51257">
    <property type="entry name" value="PROKAR_LIPOPROTEIN"/>
    <property type="match status" value="1"/>
</dbReference>
<feature type="compositionally biased region" description="Basic and acidic residues" evidence="2">
    <location>
        <begin position="34"/>
        <end position="61"/>
    </location>
</feature>
<dbReference type="Proteomes" id="UP001178743">
    <property type="component" value="Chromosome"/>
</dbReference>
<proteinExistence type="predicted"/>
<evidence type="ECO:0000256" key="1">
    <source>
        <dbReference type="SAM" id="Coils"/>
    </source>
</evidence>
<feature type="region of interest" description="Disordered" evidence="2">
    <location>
        <begin position="30"/>
        <end position="77"/>
    </location>
</feature>
<reference evidence="4" key="1">
    <citation type="submission" date="2022-06" db="EMBL/GenBank/DDBJ databases">
        <title>Comparative genomic analysis of Mycoplasma feriruminatoris and the Mycoplasma mycoides cluster.</title>
        <authorList>
            <person name="Baby V."/>
            <person name="Ambroset C."/>
            <person name="Gaurivaud P."/>
            <person name="Boury C."/>
            <person name="Guichoux E."/>
            <person name="Lartigue C."/>
            <person name="Tardy F."/>
            <person name="Sirand-Pugnet P."/>
        </authorList>
    </citation>
    <scope>NUCLEOTIDE SEQUENCE</scope>
    <source>
        <strain evidence="4">L14822</strain>
    </source>
</reference>
<evidence type="ECO:0000313" key="5">
    <source>
        <dbReference type="Proteomes" id="UP001178743"/>
    </source>
</evidence>
<feature type="coiled-coil region" evidence="1">
    <location>
        <begin position="165"/>
        <end position="216"/>
    </location>
</feature>